<comment type="caution">
    <text evidence="3">The sequence shown here is derived from an EMBL/GenBank/DDBJ whole genome shotgun (WGS) entry which is preliminary data.</text>
</comment>
<name>A0ABR2Q0V1_9ROSI</name>
<feature type="region of interest" description="Disordered" evidence="1">
    <location>
        <begin position="87"/>
        <end position="111"/>
    </location>
</feature>
<feature type="signal peptide" evidence="2">
    <location>
        <begin position="1"/>
        <end position="26"/>
    </location>
</feature>
<reference evidence="3 4" key="1">
    <citation type="journal article" date="2024" name="G3 (Bethesda)">
        <title>Genome assembly of Hibiscus sabdariffa L. provides insights into metabolisms of medicinal natural products.</title>
        <authorList>
            <person name="Kim T."/>
        </authorList>
    </citation>
    <scope>NUCLEOTIDE SEQUENCE [LARGE SCALE GENOMIC DNA]</scope>
    <source>
        <strain evidence="3">TK-2024</strain>
        <tissue evidence="3">Old leaves</tissue>
    </source>
</reference>
<organism evidence="3 4">
    <name type="scientific">Hibiscus sabdariffa</name>
    <name type="common">roselle</name>
    <dbReference type="NCBI Taxonomy" id="183260"/>
    <lineage>
        <taxon>Eukaryota</taxon>
        <taxon>Viridiplantae</taxon>
        <taxon>Streptophyta</taxon>
        <taxon>Embryophyta</taxon>
        <taxon>Tracheophyta</taxon>
        <taxon>Spermatophyta</taxon>
        <taxon>Magnoliopsida</taxon>
        <taxon>eudicotyledons</taxon>
        <taxon>Gunneridae</taxon>
        <taxon>Pentapetalae</taxon>
        <taxon>rosids</taxon>
        <taxon>malvids</taxon>
        <taxon>Malvales</taxon>
        <taxon>Malvaceae</taxon>
        <taxon>Malvoideae</taxon>
        <taxon>Hibiscus</taxon>
    </lineage>
</organism>
<evidence type="ECO:0008006" key="5">
    <source>
        <dbReference type="Google" id="ProtNLM"/>
    </source>
</evidence>
<keyword evidence="2" id="KW-0732">Signal</keyword>
<protein>
    <recommendedName>
        <fullName evidence="5">Secreted protein</fullName>
    </recommendedName>
</protein>
<gene>
    <name evidence="3" type="ORF">V6N11_045283</name>
</gene>
<feature type="compositionally biased region" description="Polar residues" evidence="1">
    <location>
        <begin position="91"/>
        <end position="111"/>
    </location>
</feature>
<sequence>MLLVTLAPAALHTFLSSSFLEHSTNAVKNGSFRKLSPPAVVEVFFRASKFPRMFFLEVGEVTGGGNGSSLMDSFFLWTWFCRFLGIPGKLSQENGTPENRSGATGLRSESS</sequence>
<evidence type="ECO:0000313" key="3">
    <source>
        <dbReference type="EMBL" id="KAK8994174.1"/>
    </source>
</evidence>
<evidence type="ECO:0000256" key="2">
    <source>
        <dbReference type="SAM" id="SignalP"/>
    </source>
</evidence>
<keyword evidence="4" id="KW-1185">Reference proteome</keyword>
<dbReference type="EMBL" id="JBBPBN010000047">
    <property type="protein sequence ID" value="KAK8994174.1"/>
    <property type="molecule type" value="Genomic_DNA"/>
</dbReference>
<evidence type="ECO:0000256" key="1">
    <source>
        <dbReference type="SAM" id="MobiDB-lite"/>
    </source>
</evidence>
<evidence type="ECO:0000313" key="4">
    <source>
        <dbReference type="Proteomes" id="UP001396334"/>
    </source>
</evidence>
<dbReference type="Proteomes" id="UP001396334">
    <property type="component" value="Unassembled WGS sequence"/>
</dbReference>
<accession>A0ABR2Q0V1</accession>
<feature type="chain" id="PRO_5047287250" description="Secreted protein" evidence="2">
    <location>
        <begin position="27"/>
        <end position="111"/>
    </location>
</feature>
<proteinExistence type="predicted"/>